<sequence>MASGGVLGCRWEAGDEWSRGGRDNGETGYGQSLNKQARERGERRQADATNPTLTVLLGHTYGVTVGAAGLAGLGCFSCLPVCPSIWALWQSGSGSLQWLSPFSGGRAGFKIRYGS</sequence>
<feature type="compositionally biased region" description="Basic and acidic residues" evidence="1">
    <location>
        <begin position="36"/>
        <end position="46"/>
    </location>
</feature>
<name>A0A8A1MAD0_AJECA</name>
<accession>A0A8A1MAD0</accession>
<gene>
    <name evidence="2" type="ORF">I7I51_00566</name>
</gene>
<protein>
    <submittedName>
        <fullName evidence="2">Uncharacterized protein</fullName>
    </submittedName>
</protein>
<dbReference type="EMBL" id="CP069114">
    <property type="protein sequence ID" value="QSS63508.1"/>
    <property type="molecule type" value="Genomic_DNA"/>
</dbReference>
<proteinExistence type="predicted"/>
<dbReference type="AlphaFoldDB" id="A0A8A1MAD0"/>
<dbReference type="VEuPathDB" id="FungiDB:I7I51_00566"/>
<evidence type="ECO:0000256" key="1">
    <source>
        <dbReference type="SAM" id="MobiDB-lite"/>
    </source>
</evidence>
<evidence type="ECO:0000313" key="2">
    <source>
        <dbReference type="EMBL" id="QSS63508.1"/>
    </source>
</evidence>
<reference evidence="2" key="1">
    <citation type="submission" date="2021-01" db="EMBL/GenBank/DDBJ databases">
        <title>Chromosome-level genome assembly of a human fungal pathogen reveals clustering of transcriptionally co-regulated genes.</title>
        <authorList>
            <person name="Voorhies M."/>
            <person name="Cohen S."/>
            <person name="Shea T.P."/>
            <person name="Petrus S."/>
            <person name="Munoz J.F."/>
            <person name="Poplawski S."/>
            <person name="Goldman W.E."/>
            <person name="Michael T."/>
            <person name="Cuomo C.A."/>
            <person name="Sil A."/>
            <person name="Beyhan S."/>
        </authorList>
    </citation>
    <scope>NUCLEOTIDE SEQUENCE</scope>
    <source>
        <strain evidence="2">WU24</strain>
    </source>
</reference>
<evidence type="ECO:0000313" key="3">
    <source>
        <dbReference type="Proteomes" id="UP000663671"/>
    </source>
</evidence>
<dbReference type="Proteomes" id="UP000663671">
    <property type="component" value="Chromosome 1"/>
</dbReference>
<feature type="compositionally biased region" description="Basic and acidic residues" evidence="1">
    <location>
        <begin position="14"/>
        <end position="25"/>
    </location>
</feature>
<organism evidence="2 3">
    <name type="scientific">Ajellomyces capsulatus</name>
    <name type="common">Darling's disease fungus</name>
    <name type="synonym">Histoplasma capsulatum</name>
    <dbReference type="NCBI Taxonomy" id="5037"/>
    <lineage>
        <taxon>Eukaryota</taxon>
        <taxon>Fungi</taxon>
        <taxon>Dikarya</taxon>
        <taxon>Ascomycota</taxon>
        <taxon>Pezizomycotina</taxon>
        <taxon>Eurotiomycetes</taxon>
        <taxon>Eurotiomycetidae</taxon>
        <taxon>Onygenales</taxon>
        <taxon>Ajellomycetaceae</taxon>
        <taxon>Histoplasma</taxon>
    </lineage>
</organism>
<feature type="region of interest" description="Disordered" evidence="1">
    <location>
        <begin position="14"/>
        <end position="49"/>
    </location>
</feature>